<accession>A0A366KMU1</accession>
<proteinExistence type="predicted"/>
<dbReference type="Proteomes" id="UP000252081">
    <property type="component" value="Unassembled WGS sequence"/>
</dbReference>
<sequence length="110" mass="13353">MEAVVNFQPLVLLYFNHLINDLFYEGYFSYKESALKYVSKIIYNVENTIHLKKHYPCSNSLLKHGSYYIHFNMNPNTTWYFVFEKNDNRYLITYVFNNYSPEAKDLIYDF</sequence>
<evidence type="ECO:0000313" key="2">
    <source>
        <dbReference type="Proteomes" id="UP000252081"/>
    </source>
</evidence>
<dbReference type="AlphaFoldDB" id="A0A366KMU1"/>
<gene>
    <name evidence="1" type="ORF">DRW42_23905</name>
</gene>
<comment type="caution">
    <text evidence="1">The sequence shown here is derived from an EMBL/GenBank/DDBJ whole genome shotgun (WGS) entry which is preliminary data.</text>
</comment>
<protein>
    <recommendedName>
        <fullName evidence="3">Type II toxin-antitoxin system RelE/ParE family toxin</fullName>
    </recommendedName>
</protein>
<keyword evidence="2" id="KW-1185">Reference proteome</keyword>
<evidence type="ECO:0008006" key="3">
    <source>
        <dbReference type="Google" id="ProtNLM"/>
    </source>
</evidence>
<organism evidence="1 2">
    <name type="scientific">Pedobacter miscanthi</name>
    <dbReference type="NCBI Taxonomy" id="2259170"/>
    <lineage>
        <taxon>Bacteria</taxon>
        <taxon>Pseudomonadati</taxon>
        <taxon>Bacteroidota</taxon>
        <taxon>Sphingobacteriia</taxon>
        <taxon>Sphingobacteriales</taxon>
        <taxon>Sphingobacteriaceae</taxon>
        <taxon>Pedobacter</taxon>
    </lineage>
</organism>
<name>A0A366KMU1_9SPHI</name>
<reference evidence="1 2" key="1">
    <citation type="submission" date="2018-07" db="EMBL/GenBank/DDBJ databases">
        <title>A draft genome of a endophytic bacteria, a new species of Pedobacter.</title>
        <authorList>
            <person name="Zhang Z.D."/>
            <person name="Chen Z.J."/>
        </authorList>
    </citation>
    <scope>NUCLEOTIDE SEQUENCE [LARGE SCALE GENOMIC DNA]</scope>
    <source>
        <strain evidence="1 2">RS10</strain>
    </source>
</reference>
<evidence type="ECO:0000313" key="1">
    <source>
        <dbReference type="EMBL" id="RBQ02986.1"/>
    </source>
</evidence>
<dbReference type="EMBL" id="QNQU01000027">
    <property type="protein sequence ID" value="RBQ02986.1"/>
    <property type="molecule type" value="Genomic_DNA"/>
</dbReference>